<feature type="transmembrane region" description="Helical" evidence="1">
    <location>
        <begin position="79"/>
        <end position="99"/>
    </location>
</feature>
<dbReference type="InterPro" id="IPR010898">
    <property type="entry name" value="Hpre_diP_synth_I"/>
</dbReference>
<organism evidence="2">
    <name type="scientific">Christensenella massiliensis</name>
    <dbReference type="NCBI Taxonomy" id="1805714"/>
    <lineage>
        <taxon>Bacteria</taxon>
        <taxon>Bacillati</taxon>
        <taxon>Bacillota</taxon>
        <taxon>Clostridia</taxon>
        <taxon>Christensenellales</taxon>
        <taxon>Christensenellaceae</taxon>
        <taxon>Christensenella</taxon>
    </lineage>
</organism>
<proteinExistence type="predicted"/>
<feature type="transmembrane region" description="Helical" evidence="1">
    <location>
        <begin position="135"/>
        <end position="158"/>
    </location>
</feature>
<dbReference type="InterPro" id="IPR014535">
    <property type="entry name" value="Hpre_diP_synt_I"/>
</dbReference>
<reference evidence="2" key="1">
    <citation type="submission" date="2023-02" db="EMBL/GenBank/DDBJ databases">
        <title>Gut commensal Christensenella minuta modulates host metabolism via a new class of secondary bile acids.</title>
        <authorList>
            <person name="Liu C."/>
        </authorList>
    </citation>
    <scope>NUCLEOTIDE SEQUENCE</scope>
    <source>
        <strain evidence="2">CA70</strain>
    </source>
</reference>
<dbReference type="Pfam" id="PF07456">
    <property type="entry name" value="Hpre_diP_synt_I"/>
    <property type="match status" value="1"/>
</dbReference>
<name>A0AAU8A7Q7_9FIRM</name>
<sequence length="172" mass="18012">MALRDNKTSRFVLAAVFCGLALALSLLDGAVSSLLPLPGFKLGLANVVSLLALLTLGLPWTLLICLVRSLLAAALSGNLTMLFFSLAGGVVSILIMRLAQKRLSVIKTSVLGGVSHNLMQLVCAALLTATPQVSYYVPVLVLTGTVCGFFVGVLCTLVSRRLRLPFAAASPE</sequence>
<dbReference type="PIRSF" id="PIRSF027391">
    <property type="entry name" value="Hpre_diP_synt_I"/>
    <property type="match status" value="1"/>
</dbReference>
<gene>
    <name evidence="2" type="ORF">PUP29_08855</name>
</gene>
<keyword evidence="1" id="KW-0812">Transmembrane</keyword>
<protein>
    <submittedName>
        <fullName evidence="2">Gx transporter family protein</fullName>
    </submittedName>
</protein>
<evidence type="ECO:0000256" key="1">
    <source>
        <dbReference type="SAM" id="Phobius"/>
    </source>
</evidence>
<dbReference type="EMBL" id="CP117826">
    <property type="protein sequence ID" value="XCC61633.1"/>
    <property type="molecule type" value="Genomic_DNA"/>
</dbReference>
<feature type="transmembrane region" description="Helical" evidence="1">
    <location>
        <begin position="45"/>
        <end position="67"/>
    </location>
</feature>
<dbReference type="AlphaFoldDB" id="A0AAU8A7Q7"/>
<evidence type="ECO:0000313" key="2">
    <source>
        <dbReference type="EMBL" id="XCC61633.1"/>
    </source>
</evidence>
<dbReference type="Gene3D" id="1.10.1760.20">
    <property type="match status" value="1"/>
</dbReference>
<keyword evidence="1" id="KW-1133">Transmembrane helix</keyword>
<dbReference type="RefSeq" id="WP_353423031.1">
    <property type="nucleotide sequence ID" value="NZ_CP117826.1"/>
</dbReference>
<accession>A0AAU8A7Q7</accession>
<keyword evidence="1" id="KW-0472">Membrane</keyword>